<dbReference type="InterPro" id="IPR020894">
    <property type="entry name" value="Cadherin_CS"/>
</dbReference>
<dbReference type="PRINTS" id="PR00205">
    <property type="entry name" value="CADHERIN"/>
</dbReference>
<feature type="domain" description="Cadherin" evidence="21">
    <location>
        <begin position="72"/>
        <end position="159"/>
    </location>
</feature>
<proteinExistence type="predicted"/>
<evidence type="ECO:0000256" key="19">
    <source>
        <dbReference type="SAM" id="Phobius"/>
    </source>
</evidence>
<accession>A0A803JA93</accession>
<keyword evidence="4" id="KW-0165">Cleavage on pair of basic residues</keyword>
<dbReference type="InterPro" id="IPR000233">
    <property type="entry name" value="Cadherin_Y-type_LIR"/>
</dbReference>
<dbReference type="Ensembl" id="ENSXETT00000106663">
    <property type="protein sequence ID" value="ENSXETP00000104811"/>
    <property type="gene ID" value="ENSXETG00000034243"/>
</dbReference>
<feature type="domain" description="Cadherin" evidence="21">
    <location>
        <begin position="160"/>
        <end position="271"/>
    </location>
</feature>
<evidence type="ECO:0000256" key="6">
    <source>
        <dbReference type="ARBA" id="ARBA00022723"/>
    </source>
</evidence>
<dbReference type="GO" id="GO:0005886">
    <property type="term" value="C:plasma membrane"/>
    <property type="evidence" value="ECO:0007669"/>
    <property type="project" value="UniProtKB-SubCell"/>
</dbReference>
<dbReference type="CDD" id="cd11304">
    <property type="entry name" value="Cadherin_repeat"/>
    <property type="match status" value="4"/>
</dbReference>
<dbReference type="AlphaFoldDB" id="A0A803JA93"/>
<comment type="function">
    <text evidence="17">A component of desmosome cell-cell junctions which are required for positive regulation of cellular adhesion. Involved in the interaction of plaque proteins and intermediate filaments mediating cell-cell adhesion.</text>
</comment>
<dbReference type="Pfam" id="PF01049">
    <property type="entry name" value="CADH_Y-type_LIR"/>
    <property type="match status" value="1"/>
</dbReference>
<dbReference type="PRINTS" id="PR01819">
    <property type="entry name" value="DESMOGLEIN"/>
</dbReference>
<feature type="transmembrane region" description="Helical" evidence="19">
    <location>
        <begin position="609"/>
        <end position="635"/>
    </location>
</feature>
<dbReference type="FunFam" id="2.60.40.60:FF:000083">
    <property type="entry name" value="Desmoglein 1"/>
    <property type="match status" value="1"/>
</dbReference>
<gene>
    <name evidence="22" type="primary">dsg2</name>
</gene>
<dbReference type="GO" id="GO:0007156">
    <property type="term" value="P:homophilic cell adhesion via plasma membrane adhesion molecules"/>
    <property type="evidence" value="ECO:0007669"/>
    <property type="project" value="InterPro"/>
</dbReference>
<evidence type="ECO:0000256" key="1">
    <source>
        <dbReference type="ARBA" id="ARBA00004251"/>
    </source>
</evidence>
<dbReference type="PROSITE" id="PS50268">
    <property type="entry name" value="CADHERIN_2"/>
    <property type="match status" value="4"/>
</dbReference>
<keyword evidence="3" id="KW-1003">Cell membrane</keyword>
<dbReference type="FunFam" id="2.60.40.60:FF:000011">
    <property type="entry name" value="Cadherin 1"/>
    <property type="match status" value="1"/>
</dbReference>
<evidence type="ECO:0000256" key="17">
    <source>
        <dbReference type="RuleBase" id="RU004358"/>
    </source>
</evidence>
<dbReference type="PANTHER" id="PTHR24025:SF1">
    <property type="entry name" value="DESMOGLEIN-2"/>
    <property type="match status" value="1"/>
</dbReference>
<dbReference type="GO" id="GO:0005509">
    <property type="term" value="F:calcium ion binding"/>
    <property type="evidence" value="ECO:0007669"/>
    <property type="project" value="UniProtKB-UniRule"/>
</dbReference>
<keyword evidence="10 16" id="KW-0130">Cell adhesion</keyword>
<dbReference type="PRINTS" id="PR01818">
    <property type="entry name" value="DESMOCADHERN"/>
</dbReference>
<comment type="subcellular location">
    <subcellularLocation>
        <location evidence="2">Cell junction</location>
        <location evidence="2">Desmosome</location>
    </subcellularLocation>
    <subcellularLocation>
        <location evidence="1 16">Cell membrane</location>
        <topology evidence="1 16">Single-pass type I membrane protein</topology>
    </subcellularLocation>
</comment>
<dbReference type="Gene3D" id="4.10.900.10">
    <property type="entry name" value="TCF3-CBD (Catenin binding domain)"/>
    <property type="match status" value="1"/>
</dbReference>
<dbReference type="InterPro" id="IPR002126">
    <property type="entry name" value="Cadherin-like_dom"/>
</dbReference>
<keyword evidence="9 15" id="KW-0106">Calcium</keyword>
<sequence length="1182" mass="128924">MPRNPAGGGTLLLLFMILFGVGHSLHLEVIERSRKGDDKKAVSTKVIRYKREWIIPPVTITEEQDNSWRNPIAKIQSDYQIDRRITYRIEGMGVTKPPLGIFIINERTGELNVTGIVDREETPMFYLKGYALDQNGNNAEPPIDLRVKVVDINDNDPVFTNEVFFGVIEELSPAHTLVLQLNATDADDPNTINAKLAYKVISQEPGDIQIFEINKDTGEVYSKVSNIDREKQSSYYVVVEVRDNDGKAGSLSGTAALKIKVKDVNDNIPYLEKDQYEGTVEENTANVEVLRMKAIDFDEEFTDNWLANFTIVSGNEQNIFQIITDTATNEGILMVVKEVDYEMMQNVELSVVVSNKAVYHSSIISAAGGAKTVSIKVKVKNVPEGPVFKPNRKTLLISEGKTKVQTVIGSYRAYDGDTGKVAENVKYAKEYDPDNWFTIDPITADIKLIKLPDRESIYVVNGIYVAKILAISEDLPGKTATGTIAIEVGDENDNCPTIINPIQTVCNTADFINVTAVDRDDFPFGAPFNFSIIDEPPGYAKFWTIGPSNGFSVQLKPQNIWDGPQKVHILVKDNQGLSCPEKQILSLFICTCVNGDACNERMVDKSVKLGAAAIGLMILTCLLLLLVPLLLLLCYCGSAGKGFMAIPDGTDATFVKWNNEGAAPENMAGLAPHILAAGVTAGGSAAAAAGGMRKGEAGFQSMDGMYHSSSIMDRRWEEQRRLISEAEFAQAGAAGTTLRSMAMLGSGSGSGGAVMGGAYSSAIIAGGGAALDEGFIREYFSDKAFGYSDEDQAQPAKDCILTYTQEDAGSLSGSVGCCSFIESEFDYDCLDDLGMKFKALADICQGMQTNTVMQVERHKSYEELAETTKSFTMQDVQHSQASVNIGLEQEVEAAPAPAFVSMESSFSSHVQRKEPEMVVREEVITEDSTRYIHNPAPRGNILVTEKSYTTGPAYFLEPRHQQNVLVTERLIGSSPSLHNMIDLKDGQNVHQNVLVTETLIGSSPSLHNMIDLKDGQNVHQNVLVTERLIGSSPSLQNMIDLKDGQNVMVTKRVITSDKARPGLVAASDSVDSQYVVVTERVLAPSSGLQTSLSIPDLAVGKNVVVTERHYTPIQGNVILPTEISGGSTILKEGSVPSDQYANNDQFFKQGGYLSEELPPSTNNISKSTSRVTKHSTVQYTRS</sequence>
<dbReference type="Bgee" id="ENSXETG00000034243">
    <property type="expression patterns" value="Expressed in neurula embryo and 14 other cell types or tissues"/>
</dbReference>
<dbReference type="FunFam" id="2.60.40.60:FF:000068">
    <property type="entry name" value="Desmoglein 1"/>
    <property type="match status" value="1"/>
</dbReference>
<keyword evidence="12 19" id="KW-1133">Transmembrane helix</keyword>
<evidence type="ECO:0000256" key="4">
    <source>
        <dbReference type="ARBA" id="ARBA00022685"/>
    </source>
</evidence>
<dbReference type="Pfam" id="PF00028">
    <property type="entry name" value="Cadherin"/>
    <property type="match status" value="3"/>
</dbReference>
<evidence type="ECO:0000256" key="20">
    <source>
        <dbReference type="SAM" id="SignalP"/>
    </source>
</evidence>
<feature type="region of interest" description="Disordered" evidence="18">
    <location>
        <begin position="1157"/>
        <end position="1182"/>
    </location>
</feature>
<evidence type="ECO:0000256" key="11">
    <source>
        <dbReference type="ARBA" id="ARBA00022949"/>
    </source>
</evidence>
<keyword evidence="5 16" id="KW-0812">Transmembrane</keyword>
<reference evidence="22" key="2">
    <citation type="submission" date="2021-03" db="UniProtKB">
        <authorList>
            <consortium name="Ensembl"/>
        </authorList>
    </citation>
    <scope>IDENTIFICATION</scope>
</reference>
<feature type="signal peptide" evidence="20">
    <location>
        <begin position="1"/>
        <end position="24"/>
    </location>
</feature>
<keyword evidence="7 20" id="KW-0732">Signal</keyword>
<dbReference type="InterPro" id="IPR050971">
    <property type="entry name" value="Cadherin-domain_protein"/>
</dbReference>
<dbReference type="PROSITE" id="PS00232">
    <property type="entry name" value="CADHERIN_1"/>
    <property type="match status" value="2"/>
</dbReference>
<dbReference type="GO" id="GO:0030057">
    <property type="term" value="C:desmosome"/>
    <property type="evidence" value="ECO:0007669"/>
    <property type="project" value="UniProtKB-SubCell"/>
</dbReference>
<evidence type="ECO:0000256" key="7">
    <source>
        <dbReference type="ARBA" id="ARBA00022729"/>
    </source>
</evidence>
<evidence type="ECO:0000256" key="8">
    <source>
        <dbReference type="ARBA" id="ARBA00022737"/>
    </source>
</evidence>
<dbReference type="FunFam" id="2.60.40.60:FF:000074">
    <property type="entry name" value="Desmoglein 4"/>
    <property type="match status" value="1"/>
</dbReference>
<feature type="chain" id="PRO_5031337714" evidence="20">
    <location>
        <begin position="25"/>
        <end position="1182"/>
    </location>
</feature>
<feature type="domain" description="Cadherin" evidence="21">
    <location>
        <begin position="389"/>
        <end position="498"/>
    </location>
</feature>
<feature type="compositionally biased region" description="Polar residues" evidence="18">
    <location>
        <begin position="1159"/>
        <end position="1182"/>
    </location>
</feature>
<evidence type="ECO:0000256" key="14">
    <source>
        <dbReference type="ARBA" id="ARBA00023180"/>
    </source>
</evidence>
<keyword evidence="13 19" id="KW-0472">Membrane</keyword>
<evidence type="ECO:0000256" key="10">
    <source>
        <dbReference type="ARBA" id="ARBA00022889"/>
    </source>
</evidence>
<keyword evidence="14" id="KW-0325">Glycoprotein</keyword>
<dbReference type="InterPro" id="IPR015919">
    <property type="entry name" value="Cadherin-like_sf"/>
</dbReference>
<dbReference type="SMART" id="SM00112">
    <property type="entry name" value="CA"/>
    <property type="match status" value="4"/>
</dbReference>
<evidence type="ECO:0000256" key="15">
    <source>
        <dbReference type="PROSITE-ProRule" id="PRU00043"/>
    </source>
</evidence>
<evidence type="ECO:0000313" key="22">
    <source>
        <dbReference type="Ensembl" id="ENSXETP00000104811"/>
    </source>
</evidence>
<dbReference type="FunFam" id="2.60.40.60:FF:000265">
    <property type="entry name" value="Cadherin 12"/>
    <property type="match status" value="1"/>
</dbReference>
<keyword evidence="8" id="KW-0677">Repeat</keyword>
<evidence type="ECO:0000256" key="9">
    <source>
        <dbReference type="ARBA" id="ARBA00022837"/>
    </source>
</evidence>
<name>A0A803JA93_XENTR</name>
<evidence type="ECO:0000256" key="2">
    <source>
        <dbReference type="ARBA" id="ARBA00004568"/>
    </source>
</evidence>
<keyword evidence="11" id="KW-0965">Cell junction</keyword>
<keyword evidence="6" id="KW-0479">Metal-binding</keyword>
<dbReference type="Gene3D" id="2.60.40.60">
    <property type="entry name" value="Cadherins"/>
    <property type="match status" value="5"/>
</dbReference>
<evidence type="ECO:0000256" key="12">
    <source>
        <dbReference type="ARBA" id="ARBA00022989"/>
    </source>
</evidence>
<evidence type="ECO:0000256" key="3">
    <source>
        <dbReference type="ARBA" id="ARBA00022475"/>
    </source>
</evidence>
<protein>
    <submittedName>
        <fullName evidence="22">Desmoglein 2</fullName>
    </submittedName>
</protein>
<feature type="domain" description="Cadherin" evidence="21">
    <location>
        <begin position="272"/>
        <end position="388"/>
    </location>
</feature>
<reference evidence="22" key="1">
    <citation type="journal article" date="2010" name="Science">
        <title>The genome of the Western clawed frog Xenopus tropicalis.</title>
        <authorList>
            <person name="Hellsten U."/>
            <person name="Harland R.M."/>
            <person name="Gilchrist M.J."/>
            <person name="Hendrix D."/>
            <person name="Jurka J."/>
            <person name="Kapitonov V."/>
            <person name="Ovcharenko I."/>
            <person name="Putnam N.H."/>
            <person name="Shu S."/>
            <person name="Taher L."/>
            <person name="Blitz I.L."/>
            <person name="Blumberg B."/>
            <person name="Dichmann D.S."/>
            <person name="Dubchak I."/>
            <person name="Amaya E."/>
            <person name="Detter J.C."/>
            <person name="Fletcher R."/>
            <person name="Gerhard D.S."/>
            <person name="Goodstein D."/>
            <person name="Graves T."/>
            <person name="Grigoriev I.V."/>
            <person name="Grimwood J."/>
            <person name="Kawashima T."/>
            <person name="Lindquist E."/>
            <person name="Lucas S.M."/>
            <person name="Mead P.E."/>
            <person name="Mitros T."/>
            <person name="Ogino H."/>
            <person name="Ohta Y."/>
            <person name="Poliakov A.V."/>
            <person name="Pollet N."/>
            <person name="Robert J."/>
            <person name="Salamov A."/>
            <person name="Sater A.K."/>
            <person name="Schmutz J."/>
            <person name="Terry A."/>
            <person name="Vize P.D."/>
            <person name="Warren W.C."/>
            <person name="Wells D."/>
            <person name="Wills A."/>
            <person name="Wilson R.K."/>
            <person name="Zimmerman L.B."/>
            <person name="Zorn A.M."/>
            <person name="Grainger R."/>
            <person name="Grammer T."/>
            <person name="Khokha M.K."/>
            <person name="Richardson P.M."/>
            <person name="Rokhsar D.S."/>
        </authorList>
    </citation>
    <scope>NUCLEOTIDE SEQUENCE [LARGE SCALE GENOMIC DNA]</scope>
    <source>
        <strain evidence="22">Nigerian</strain>
    </source>
</reference>
<dbReference type="FunFam" id="4.10.900.10:FF:000003">
    <property type="entry name" value="Desmoglein 1"/>
    <property type="match status" value="1"/>
</dbReference>
<evidence type="ECO:0000256" key="16">
    <source>
        <dbReference type="RuleBase" id="RU003318"/>
    </source>
</evidence>
<dbReference type="SUPFAM" id="SSF49313">
    <property type="entry name" value="Cadherin-like"/>
    <property type="match status" value="5"/>
</dbReference>
<evidence type="ECO:0000259" key="21">
    <source>
        <dbReference type="PROSITE" id="PS50268"/>
    </source>
</evidence>
<organism evidence="22">
    <name type="scientific">Xenopus tropicalis</name>
    <name type="common">Western clawed frog</name>
    <name type="synonym">Silurana tropicalis</name>
    <dbReference type="NCBI Taxonomy" id="8364"/>
    <lineage>
        <taxon>Eukaryota</taxon>
        <taxon>Metazoa</taxon>
        <taxon>Chordata</taxon>
        <taxon>Craniata</taxon>
        <taxon>Vertebrata</taxon>
        <taxon>Euteleostomi</taxon>
        <taxon>Amphibia</taxon>
        <taxon>Batrachia</taxon>
        <taxon>Anura</taxon>
        <taxon>Pipoidea</taxon>
        <taxon>Pipidae</taxon>
        <taxon>Xenopodinae</taxon>
        <taxon>Xenopus</taxon>
        <taxon>Silurana</taxon>
    </lineage>
</organism>
<dbReference type="InterPro" id="IPR009122">
    <property type="entry name" value="Desmosomal_cadherin"/>
</dbReference>
<dbReference type="PANTHER" id="PTHR24025">
    <property type="entry name" value="DESMOGLEIN FAMILY MEMBER"/>
    <property type="match status" value="1"/>
</dbReference>
<evidence type="ECO:0000256" key="13">
    <source>
        <dbReference type="ARBA" id="ARBA00023136"/>
    </source>
</evidence>
<evidence type="ECO:0000256" key="5">
    <source>
        <dbReference type="ARBA" id="ARBA00022692"/>
    </source>
</evidence>
<dbReference type="GeneTree" id="ENSGT01030000234624"/>
<evidence type="ECO:0000256" key="18">
    <source>
        <dbReference type="SAM" id="MobiDB-lite"/>
    </source>
</evidence>
<dbReference type="InterPro" id="IPR027397">
    <property type="entry name" value="Catenin-bd_sf"/>
</dbReference>